<dbReference type="RefSeq" id="WP_323303854.1">
    <property type="nucleotide sequence ID" value="NZ_JAYGHX010000001.1"/>
</dbReference>
<dbReference type="Pfam" id="PF13515">
    <property type="entry name" value="FUSC_2"/>
    <property type="match status" value="1"/>
</dbReference>
<keyword evidence="2 5" id="KW-0812">Transmembrane</keyword>
<feature type="transmembrane region" description="Helical" evidence="5">
    <location>
        <begin position="108"/>
        <end position="126"/>
    </location>
</feature>
<evidence type="ECO:0000256" key="5">
    <source>
        <dbReference type="SAM" id="Phobius"/>
    </source>
</evidence>
<evidence type="ECO:0000256" key="4">
    <source>
        <dbReference type="ARBA" id="ARBA00023136"/>
    </source>
</evidence>
<feature type="transmembrane region" description="Helical" evidence="5">
    <location>
        <begin position="63"/>
        <end position="96"/>
    </location>
</feature>
<proteinExistence type="predicted"/>
<keyword evidence="8" id="KW-1185">Reference proteome</keyword>
<keyword evidence="3 5" id="KW-1133">Transmembrane helix</keyword>
<comment type="caution">
    <text evidence="7">The sequence shown here is derived from an EMBL/GenBank/DDBJ whole genome shotgun (WGS) entry which is preliminary data.</text>
</comment>
<accession>A0ABU5RNQ0</accession>
<evidence type="ECO:0000259" key="6">
    <source>
        <dbReference type="Pfam" id="PF13515"/>
    </source>
</evidence>
<comment type="subcellular location">
    <subcellularLocation>
        <location evidence="1">Membrane</location>
        <topology evidence="1">Multi-pass membrane protein</topology>
    </subcellularLocation>
</comment>
<evidence type="ECO:0000313" key="8">
    <source>
        <dbReference type="Proteomes" id="UP001304461"/>
    </source>
</evidence>
<dbReference type="InterPro" id="IPR049453">
    <property type="entry name" value="Memb_transporter_dom"/>
</dbReference>
<dbReference type="EMBL" id="JAYGHX010000001">
    <property type="protein sequence ID" value="MEA5389713.1"/>
    <property type="molecule type" value="Genomic_DNA"/>
</dbReference>
<feature type="transmembrane region" description="Helical" evidence="5">
    <location>
        <begin position="138"/>
        <end position="156"/>
    </location>
</feature>
<gene>
    <name evidence="7" type="ORF">VB738_00435</name>
</gene>
<feature type="domain" description="Integral membrane bound transporter" evidence="6">
    <location>
        <begin position="39"/>
        <end position="151"/>
    </location>
</feature>
<protein>
    <submittedName>
        <fullName evidence="7">FUSC family protein</fullName>
    </submittedName>
</protein>
<evidence type="ECO:0000256" key="2">
    <source>
        <dbReference type="ARBA" id="ARBA00022692"/>
    </source>
</evidence>
<name>A0ABU5RNQ0_9CYAN</name>
<sequence>MLPPPPSSQQIRNALQVGFAGFLAAGIHAAAGPDVNAIDGFYVVYGAARSLLPTPEASREAAWARIVGTVFGGAVVVLLTLALHNWLAIGVGYVLIQLLGRRLGLSPATLMNAVIMTVLILAVPAHERMGGWYVVDRTGWHLLGLLLGMAVERLFWFRSPLQRLEDSERGLQGRIEALLAGPSRDGAEELIGAYGAHCAVRAAVLRSPQARGLASERMHQRHEALEQALRHAVAMVRAPAVLRSIDADGCREALLRWRALTAAP</sequence>
<dbReference type="Proteomes" id="UP001304461">
    <property type="component" value="Unassembled WGS sequence"/>
</dbReference>
<organism evidence="7 8">
    <name type="scientific">Cyanobium gracile UHCC 0139</name>
    <dbReference type="NCBI Taxonomy" id="3110308"/>
    <lineage>
        <taxon>Bacteria</taxon>
        <taxon>Bacillati</taxon>
        <taxon>Cyanobacteriota</taxon>
        <taxon>Cyanophyceae</taxon>
        <taxon>Synechococcales</taxon>
        <taxon>Prochlorococcaceae</taxon>
        <taxon>Cyanobium</taxon>
    </lineage>
</organism>
<reference evidence="7 8" key="1">
    <citation type="submission" date="2023-12" db="EMBL/GenBank/DDBJ databases">
        <title>Baltic Sea Cyanobacteria.</title>
        <authorList>
            <person name="Delbaje E."/>
            <person name="Fewer D.P."/>
            <person name="Shishido T.K."/>
        </authorList>
    </citation>
    <scope>NUCLEOTIDE SEQUENCE [LARGE SCALE GENOMIC DNA]</scope>
    <source>
        <strain evidence="7 8">UHCC 0139</strain>
    </source>
</reference>
<evidence type="ECO:0000256" key="3">
    <source>
        <dbReference type="ARBA" id="ARBA00022989"/>
    </source>
</evidence>
<keyword evidence="4 5" id="KW-0472">Membrane</keyword>
<evidence type="ECO:0000256" key="1">
    <source>
        <dbReference type="ARBA" id="ARBA00004141"/>
    </source>
</evidence>
<evidence type="ECO:0000313" key="7">
    <source>
        <dbReference type="EMBL" id="MEA5389713.1"/>
    </source>
</evidence>